<dbReference type="InterPro" id="IPR050400">
    <property type="entry name" value="Bact_Cytoskel_RodZ"/>
</dbReference>
<feature type="compositionally biased region" description="Low complexity" evidence="1">
    <location>
        <begin position="190"/>
        <end position="201"/>
    </location>
</feature>
<dbReference type="InterPro" id="IPR010982">
    <property type="entry name" value="Lambda_DNA-bd_dom_sf"/>
</dbReference>
<evidence type="ECO:0000259" key="3">
    <source>
        <dbReference type="PROSITE" id="PS50943"/>
    </source>
</evidence>
<feature type="compositionally biased region" description="Low complexity" evidence="1">
    <location>
        <begin position="211"/>
        <end position="231"/>
    </location>
</feature>
<dbReference type="Proteomes" id="UP000219336">
    <property type="component" value="Unassembled WGS sequence"/>
</dbReference>
<dbReference type="Pfam" id="PF13413">
    <property type="entry name" value="HTH_25"/>
    <property type="match status" value="1"/>
</dbReference>
<evidence type="ECO:0000313" key="5">
    <source>
        <dbReference type="Proteomes" id="UP000219336"/>
    </source>
</evidence>
<feature type="region of interest" description="Disordered" evidence="1">
    <location>
        <begin position="190"/>
        <end position="262"/>
    </location>
</feature>
<keyword evidence="2" id="KW-1133">Transmembrane helix</keyword>
<dbReference type="SMART" id="SM00530">
    <property type="entry name" value="HTH_XRE"/>
    <property type="match status" value="1"/>
</dbReference>
<keyword evidence="2" id="KW-0812">Transmembrane</keyword>
<keyword evidence="2" id="KW-0472">Membrane</keyword>
<dbReference type="PANTHER" id="PTHR34475">
    <property type="match status" value="1"/>
</dbReference>
<proteinExistence type="predicted"/>
<dbReference type="RefSeq" id="WP_096993277.1">
    <property type="nucleotide sequence ID" value="NZ_JBHSII010000001.1"/>
</dbReference>
<dbReference type="CDD" id="cd00093">
    <property type="entry name" value="HTH_XRE"/>
    <property type="match status" value="1"/>
</dbReference>
<accession>A0A240EJB3</accession>
<dbReference type="AlphaFoldDB" id="A0A240EJB3"/>
<name>A0A240EJB3_9VIBR</name>
<feature type="compositionally biased region" description="Polar residues" evidence="1">
    <location>
        <begin position="233"/>
        <end position="242"/>
    </location>
</feature>
<dbReference type="EMBL" id="OANU01000021">
    <property type="protein sequence ID" value="SNX48065.1"/>
    <property type="molecule type" value="Genomic_DNA"/>
</dbReference>
<dbReference type="PANTHER" id="PTHR34475:SF1">
    <property type="entry name" value="CYTOSKELETON PROTEIN RODZ"/>
    <property type="match status" value="1"/>
</dbReference>
<evidence type="ECO:0000256" key="1">
    <source>
        <dbReference type="SAM" id="MobiDB-lite"/>
    </source>
</evidence>
<keyword evidence="5" id="KW-1185">Reference proteome</keyword>
<reference evidence="5" key="1">
    <citation type="submission" date="2016-06" db="EMBL/GenBank/DDBJ databases">
        <authorList>
            <person name="Rodrigo-Torres L."/>
            <person name="Arahal R.D."/>
            <person name="Lucena T."/>
        </authorList>
    </citation>
    <scope>NUCLEOTIDE SEQUENCE [LARGE SCALE GENOMIC DNA]</scope>
    <source>
        <strain evidence="5">CECT8203</strain>
    </source>
</reference>
<evidence type="ECO:0000256" key="2">
    <source>
        <dbReference type="SAM" id="Phobius"/>
    </source>
</evidence>
<dbReference type="InterPro" id="IPR001387">
    <property type="entry name" value="Cro/C1-type_HTH"/>
</dbReference>
<feature type="compositionally biased region" description="Basic and acidic residues" evidence="1">
    <location>
        <begin position="244"/>
        <end position="256"/>
    </location>
</feature>
<dbReference type="GO" id="GO:0003677">
    <property type="term" value="F:DNA binding"/>
    <property type="evidence" value="ECO:0007669"/>
    <property type="project" value="InterPro"/>
</dbReference>
<dbReference type="PROSITE" id="PS50943">
    <property type="entry name" value="HTH_CROC1"/>
    <property type="match status" value="1"/>
</dbReference>
<organism evidence="4 5">
    <name type="scientific">Vibrio thalassae</name>
    <dbReference type="NCBI Taxonomy" id="1243014"/>
    <lineage>
        <taxon>Bacteria</taxon>
        <taxon>Pseudomonadati</taxon>
        <taxon>Pseudomonadota</taxon>
        <taxon>Gammaproteobacteria</taxon>
        <taxon>Vibrionales</taxon>
        <taxon>Vibrionaceae</taxon>
        <taxon>Vibrio</taxon>
    </lineage>
</organism>
<gene>
    <name evidence="4" type="primary">rodZ</name>
    <name evidence="4" type="ORF">VTH8203_01681</name>
</gene>
<sequence length="338" mass="36906">MSAEKNTVVDQVEQHEPSLAGTILKEKREALGLTQKQIADRLRLRVAIIQKIEANAFDGEQVATFTRGYLRSYAKAVGIDEKEILGAIEHHIEAQHSEQPMQSFSQKTNKEKHDSRIMKLTWGIFVVIIGISSVWWLQSQQKDTLSEIADNTDPAFQVEEPTSPKVVAQSELAPAEDDVKTIDVSAIIEAPEQTEATTTEPVSEPVTNKDTSAQQAVVTEATTTEPVSEPVTNKDTSAQQDVVTDEKPESDKEQSKPTDGLTNLTMTFTGDCWIQLKDADGKTITTGIKKQGDSVNVNGKAPFKVILGAPEKVSMTLASEPVDLSGYTSGKVARFTLP</sequence>
<evidence type="ECO:0000313" key="4">
    <source>
        <dbReference type="EMBL" id="SNX48065.1"/>
    </source>
</evidence>
<feature type="transmembrane region" description="Helical" evidence="2">
    <location>
        <begin position="120"/>
        <end position="137"/>
    </location>
</feature>
<dbReference type="OrthoDB" id="9790252at2"/>
<feature type="region of interest" description="Disordered" evidence="1">
    <location>
        <begin position="154"/>
        <end position="174"/>
    </location>
</feature>
<dbReference type="Gene3D" id="1.10.260.40">
    <property type="entry name" value="lambda repressor-like DNA-binding domains"/>
    <property type="match status" value="1"/>
</dbReference>
<feature type="domain" description="HTH cro/C1-type" evidence="3">
    <location>
        <begin position="24"/>
        <end position="53"/>
    </location>
</feature>
<dbReference type="NCBIfam" id="NF008109">
    <property type="entry name" value="PRK10856.1"/>
    <property type="match status" value="1"/>
</dbReference>
<dbReference type="Pfam" id="PF13464">
    <property type="entry name" value="RodZ_C"/>
    <property type="match status" value="1"/>
</dbReference>
<dbReference type="InterPro" id="IPR025194">
    <property type="entry name" value="RodZ-like_C"/>
</dbReference>
<dbReference type="SUPFAM" id="SSF47413">
    <property type="entry name" value="lambda repressor-like DNA-binding domains"/>
    <property type="match status" value="1"/>
</dbReference>
<protein>
    <submittedName>
        <fullName evidence="4">Cytoskeleton protein RodZ</fullName>
    </submittedName>
</protein>